<protein>
    <submittedName>
        <fullName evidence="1">Uncharacterized protein</fullName>
    </submittedName>
</protein>
<sequence length="144" mass="15480">MVASKASFVPSPGPISAFADGDRGLSMGYRKHHQTVKPNRIRKSAAAPRRASLRLTTMCASCSTSQVLIFVDFPVMPTNVIGPGSSRLNGRQFFLATAASCGNLLAWCSSGEMLPRHLHGSLTLSYWSPGNAFLGERKRQSVSP</sequence>
<reference evidence="1" key="1">
    <citation type="submission" date="2021-01" db="UniProtKB">
        <authorList>
            <consortium name="EnsemblMetazoa"/>
        </authorList>
    </citation>
    <scope>IDENTIFICATION</scope>
</reference>
<dbReference type="RefSeq" id="XP_022664868.1">
    <property type="nucleotide sequence ID" value="XM_022809133.1"/>
</dbReference>
<dbReference type="KEGG" id="vde:111251951"/>
<accession>A0A7M7KK50</accession>
<evidence type="ECO:0000313" key="1">
    <source>
        <dbReference type="EnsemblMetazoa" id="XP_022664868"/>
    </source>
</evidence>
<name>A0A7M7KK50_VARDE</name>
<evidence type="ECO:0000313" key="2">
    <source>
        <dbReference type="Proteomes" id="UP000594260"/>
    </source>
</evidence>
<organism evidence="1 2">
    <name type="scientific">Varroa destructor</name>
    <name type="common">Honeybee mite</name>
    <dbReference type="NCBI Taxonomy" id="109461"/>
    <lineage>
        <taxon>Eukaryota</taxon>
        <taxon>Metazoa</taxon>
        <taxon>Ecdysozoa</taxon>
        <taxon>Arthropoda</taxon>
        <taxon>Chelicerata</taxon>
        <taxon>Arachnida</taxon>
        <taxon>Acari</taxon>
        <taxon>Parasitiformes</taxon>
        <taxon>Mesostigmata</taxon>
        <taxon>Gamasina</taxon>
        <taxon>Dermanyssoidea</taxon>
        <taxon>Varroidae</taxon>
        <taxon>Varroa</taxon>
    </lineage>
</organism>
<dbReference type="AlphaFoldDB" id="A0A7M7KK50"/>
<keyword evidence="2" id="KW-1185">Reference proteome</keyword>
<dbReference type="Proteomes" id="UP000594260">
    <property type="component" value="Unplaced"/>
</dbReference>
<dbReference type="GeneID" id="111251951"/>
<dbReference type="EnsemblMetazoa" id="XM_022809133">
    <property type="protein sequence ID" value="XP_022664868"/>
    <property type="gene ID" value="LOC111251951"/>
</dbReference>
<proteinExistence type="predicted"/>
<dbReference type="InParanoid" id="A0A7M7KK50"/>